<accession>A0A395JKQ2</accession>
<evidence type="ECO:0000313" key="2">
    <source>
        <dbReference type="EMBL" id="RBP49358.1"/>
    </source>
</evidence>
<proteinExistence type="predicted"/>
<gene>
    <name evidence="2" type="ORF">DFR28_104289</name>
</gene>
<keyword evidence="1" id="KW-0472">Membrane</keyword>
<organism evidence="2 3">
    <name type="scientific">Arenicella xantha</name>
    <dbReference type="NCBI Taxonomy" id="644221"/>
    <lineage>
        <taxon>Bacteria</taxon>
        <taxon>Pseudomonadati</taxon>
        <taxon>Pseudomonadota</taxon>
        <taxon>Gammaproteobacteria</taxon>
        <taxon>Arenicellales</taxon>
        <taxon>Arenicellaceae</taxon>
        <taxon>Arenicella</taxon>
    </lineage>
</organism>
<keyword evidence="3" id="KW-1185">Reference proteome</keyword>
<keyword evidence="1" id="KW-1133">Transmembrane helix</keyword>
<dbReference type="InParanoid" id="A0A395JKQ2"/>
<reference evidence="2 3" key="1">
    <citation type="submission" date="2018-06" db="EMBL/GenBank/DDBJ databases">
        <title>Genomic Encyclopedia of Type Strains, Phase IV (KMG-IV): sequencing the most valuable type-strain genomes for metagenomic binning, comparative biology and taxonomic classification.</title>
        <authorList>
            <person name="Goeker M."/>
        </authorList>
    </citation>
    <scope>NUCLEOTIDE SEQUENCE [LARGE SCALE GENOMIC DNA]</scope>
    <source>
        <strain evidence="2 3">DSM 24032</strain>
    </source>
</reference>
<dbReference type="Proteomes" id="UP000253083">
    <property type="component" value="Unassembled WGS sequence"/>
</dbReference>
<dbReference type="AlphaFoldDB" id="A0A395JKQ2"/>
<sequence length="137" mass="15913">MILKLIGIIIFLAPLYFFIVPMFTKKWPTTRAQVVELTSNKKKGVSGWLLDPFVDTDYGIEYIVDSRKYAKNPHIEAYTQVSGFRKNYFPVVPWEFELRYHPNNPERFSLVHAYKKSVVWVTTLIAAVIGLGIIWNS</sequence>
<keyword evidence="1" id="KW-0812">Transmembrane</keyword>
<evidence type="ECO:0000313" key="3">
    <source>
        <dbReference type="Proteomes" id="UP000253083"/>
    </source>
</evidence>
<protein>
    <recommendedName>
        <fullName evidence="4">DUF3592 domain-containing protein</fullName>
    </recommendedName>
</protein>
<name>A0A395JKQ2_9GAMM</name>
<dbReference type="RefSeq" id="WP_113955217.1">
    <property type="nucleotide sequence ID" value="NZ_QNRT01000004.1"/>
</dbReference>
<feature type="transmembrane region" description="Helical" evidence="1">
    <location>
        <begin position="6"/>
        <end position="24"/>
    </location>
</feature>
<evidence type="ECO:0008006" key="4">
    <source>
        <dbReference type="Google" id="ProtNLM"/>
    </source>
</evidence>
<comment type="caution">
    <text evidence="2">The sequence shown here is derived from an EMBL/GenBank/DDBJ whole genome shotgun (WGS) entry which is preliminary data.</text>
</comment>
<dbReference type="EMBL" id="QNRT01000004">
    <property type="protein sequence ID" value="RBP49358.1"/>
    <property type="molecule type" value="Genomic_DNA"/>
</dbReference>
<feature type="transmembrane region" description="Helical" evidence="1">
    <location>
        <begin position="117"/>
        <end position="135"/>
    </location>
</feature>
<evidence type="ECO:0000256" key="1">
    <source>
        <dbReference type="SAM" id="Phobius"/>
    </source>
</evidence>